<sequence>MVKKTYVRLIDEDGTKSYEFSQNFRRNLKLFSFFGLFLFCALVIVIFFFYRQNANLKELSKKLYIQNTELVRQSSKLLEDKNELLKQNDVNDEMVSDLKIALALGNVSNSLKESDEDTDKIVLEDSLQKQFLRSVPNGWPILNKGVTDNYGMRVHPISKSELFHHGIDLRAKEGTPIYATADGFVEYATNSSSGYGYLVIISHNFGFKTRYGHMLNKDVVKVGQWVKRGELIGYSGNTGYSTGPHLHYEVRFLERTLDPINFINFDNIFINERKIPWQGLLKAIAEFNS</sequence>
<dbReference type="Gene3D" id="2.70.70.10">
    <property type="entry name" value="Glucose Permease (Domain IIA)"/>
    <property type="match status" value="1"/>
</dbReference>
<gene>
    <name evidence="4" type="primary">nlpD</name>
    <name evidence="4" type="ORF">ERS672216_00715</name>
</gene>
<feature type="transmembrane region" description="Helical" evidence="2">
    <location>
        <begin position="30"/>
        <end position="50"/>
    </location>
</feature>
<feature type="domain" description="M23ase beta-sheet core" evidence="3">
    <location>
        <begin position="163"/>
        <end position="259"/>
    </location>
</feature>
<evidence type="ECO:0000259" key="3">
    <source>
        <dbReference type="Pfam" id="PF01551"/>
    </source>
</evidence>
<accession>A0A128EEY5</accession>
<keyword evidence="2" id="KW-0812">Transmembrane</keyword>
<dbReference type="GO" id="GO:0004222">
    <property type="term" value="F:metalloendopeptidase activity"/>
    <property type="evidence" value="ECO:0007669"/>
    <property type="project" value="TreeGrafter"/>
</dbReference>
<keyword evidence="1" id="KW-0732">Signal</keyword>
<evidence type="ECO:0000313" key="4">
    <source>
        <dbReference type="EMBL" id="CZE47101.1"/>
    </source>
</evidence>
<dbReference type="EMBL" id="FIZP01000002">
    <property type="protein sequence ID" value="CZE47101.1"/>
    <property type="molecule type" value="Genomic_DNA"/>
</dbReference>
<evidence type="ECO:0000256" key="1">
    <source>
        <dbReference type="ARBA" id="ARBA00022729"/>
    </source>
</evidence>
<evidence type="ECO:0000313" key="5">
    <source>
        <dbReference type="Proteomes" id="UP000069632"/>
    </source>
</evidence>
<dbReference type="AlphaFoldDB" id="A0A128EEY5"/>
<dbReference type="Pfam" id="PF01551">
    <property type="entry name" value="Peptidase_M23"/>
    <property type="match status" value="1"/>
</dbReference>
<dbReference type="Proteomes" id="UP000069632">
    <property type="component" value="Unassembled WGS sequence"/>
</dbReference>
<dbReference type="FunFam" id="2.70.70.10:FF:000006">
    <property type="entry name" value="M23 family peptidase"/>
    <property type="match status" value="1"/>
</dbReference>
<dbReference type="PANTHER" id="PTHR21666:SF289">
    <property type="entry name" value="L-ALA--D-GLU ENDOPEPTIDASE"/>
    <property type="match status" value="1"/>
</dbReference>
<protein>
    <submittedName>
        <fullName evidence="4">M24/M37 family peptidase</fullName>
    </submittedName>
</protein>
<name>A0A128EEY5_9BACT</name>
<dbReference type="InterPro" id="IPR050570">
    <property type="entry name" value="Cell_wall_metabolism_enzyme"/>
</dbReference>
<dbReference type="CDD" id="cd12797">
    <property type="entry name" value="M23_peptidase"/>
    <property type="match status" value="1"/>
</dbReference>
<evidence type="ECO:0000256" key="2">
    <source>
        <dbReference type="SAM" id="Phobius"/>
    </source>
</evidence>
<dbReference type="RefSeq" id="WP_075531543.1">
    <property type="nucleotide sequence ID" value="NZ_CP053844.1"/>
</dbReference>
<reference evidence="4 5" key="1">
    <citation type="submission" date="2016-02" db="EMBL/GenBank/DDBJ databases">
        <authorList>
            <consortium name="Pathogen Informatics"/>
        </authorList>
    </citation>
    <scope>NUCLEOTIDE SEQUENCE [LARGE SCALE GENOMIC DNA]</scope>
    <source>
        <strain evidence="4 5">RC20</strain>
    </source>
</reference>
<keyword evidence="5" id="KW-1185">Reference proteome</keyword>
<dbReference type="PANTHER" id="PTHR21666">
    <property type="entry name" value="PEPTIDASE-RELATED"/>
    <property type="match status" value="1"/>
</dbReference>
<dbReference type="InterPro" id="IPR011055">
    <property type="entry name" value="Dup_hybrid_motif"/>
</dbReference>
<keyword evidence="2" id="KW-1133">Transmembrane helix</keyword>
<organism evidence="4 5">
    <name type="scientific">Campylobacter geochelonis</name>
    <dbReference type="NCBI Taxonomy" id="1780362"/>
    <lineage>
        <taxon>Bacteria</taxon>
        <taxon>Pseudomonadati</taxon>
        <taxon>Campylobacterota</taxon>
        <taxon>Epsilonproteobacteria</taxon>
        <taxon>Campylobacterales</taxon>
        <taxon>Campylobacteraceae</taxon>
        <taxon>Campylobacter</taxon>
    </lineage>
</organism>
<keyword evidence="2" id="KW-0472">Membrane</keyword>
<dbReference type="SUPFAM" id="SSF51261">
    <property type="entry name" value="Duplicated hybrid motif"/>
    <property type="match status" value="1"/>
</dbReference>
<dbReference type="InterPro" id="IPR016047">
    <property type="entry name" value="M23ase_b-sheet_dom"/>
</dbReference>
<proteinExistence type="predicted"/>